<keyword evidence="2" id="KW-1185">Reference proteome</keyword>
<sequence length="250" mass="28536">MYSNPSFKNFVGDAMLKGEDGSLNVRDSQAFMVQDTCCGQALDSGYNIELGIPSEPSSSTMEQNMVETAEVEPKVITTKVEPNKYSISTHRLRRQIHKPRRRDRKANRLFLKQKKYLKKVLERFGMKDAKPISTPLAAHFKLSTSQSPQSEKKERYFTRSTRGKSIYGLSWKNTLAGSEMDFQILARYFKHMLDFGRNTNTLISFVDLDYTGDLDKRRSLYGNVFCIGGYAIGWKDTLQHIVALSTTKSE</sequence>
<dbReference type="Proteomes" id="UP000224567">
    <property type="component" value="Unassembled WGS sequence"/>
</dbReference>
<organism evidence="1 2">
    <name type="scientific">Capsicum baccatum</name>
    <name type="common">Peruvian pepper</name>
    <dbReference type="NCBI Taxonomy" id="33114"/>
    <lineage>
        <taxon>Eukaryota</taxon>
        <taxon>Viridiplantae</taxon>
        <taxon>Streptophyta</taxon>
        <taxon>Embryophyta</taxon>
        <taxon>Tracheophyta</taxon>
        <taxon>Spermatophyta</taxon>
        <taxon>Magnoliopsida</taxon>
        <taxon>eudicotyledons</taxon>
        <taxon>Gunneridae</taxon>
        <taxon>Pentapetalae</taxon>
        <taxon>asterids</taxon>
        <taxon>lamiids</taxon>
        <taxon>Solanales</taxon>
        <taxon>Solanaceae</taxon>
        <taxon>Solanoideae</taxon>
        <taxon>Capsiceae</taxon>
        <taxon>Capsicum</taxon>
    </lineage>
</organism>
<proteinExistence type="predicted"/>
<evidence type="ECO:0000313" key="2">
    <source>
        <dbReference type="Proteomes" id="UP000224567"/>
    </source>
</evidence>
<dbReference type="AlphaFoldDB" id="A0A2G2VL86"/>
<accession>A0A2G2VL86</accession>
<dbReference type="STRING" id="33114.A0A2G2VL86"/>
<dbReference type="OrthoDB" id="1305065at2759"/>
<protein>
    <submittedName>
        <fullName evidence="1">Uncharacterized protein</fullName>
    </submittedName>
</protein>
<reference evidence="1 2" key="1">
    <citation type="journal article" date="2017" name="Genome Biol.">
        <title>New reference genome sequences of hot pepper reveal the massive evolution of plant disease-resistance genes by retroduplication.</title>
        <authorList>
            <person name="Kim S."/>
            <person name="Park J."/>
            <person name="Yeom S.I."/>
            <person name="Kim Y.M."/>
            <person name="Seo E."/>
            <person name="Kim K.T."/>
            <person name="Kim M.S."/>
            <person name="Lee J.M."/>
            <person name="Cheong K."/>
            <person name="Shin H.S."/>
            <person name="Kim S.B."/>
            <person name="Han K."/>
            <person name="Lee J."/>
            <person name="Park M."/>
            <person name="Lee H.A."/>
            <person name="Lee H.Y."/>
            <person name="Lee Y."/>
            <person name="Oh S."/>
            <person name="Lee J.H."/>
            <person name="Choi E."/>
            <person name="Choi E."/>
            <person name="Lee S.E."/>
            <person name="Jeon J."/>
            <person name="Kim H."/>
            <person name="Choi G."/>
            <person name="Song H."/>
            <person name="Lee J."/>
            <person name="Lee S.C."/>
            <person name="Kwon J.K."/>
            <person name="Lee H.Y."/>
            <person name="Koo N."/>
            <person name="Hong Y."/>
            <person name="Kim R.W."/>
            <person name="Kang W.H."/>
            <person name="Huh J.H."/>
            <person name="Kang B.C."/>
            <person name="Yang T.J."/>
            <person name="Lee Y.H."/>
            <person name="Bennetzen J.L."/>
            <person name="Choi D."/>
        </authorList>
    </citation>
    <scope>NUCLEOTIDE SEQUENCE [LARGE SCALE GENOMIC DNA]</scope>
    <source>
        <strain evidence="2">cv. PBC81</strain>
    </source>
</reference>
<gene>
    <name evidence="1" type="ORF">CQW23_25523</name>
</gene>
<reference evidence="2" key="2">
    <citation type="journal article" date="2017" name="J. Anim. Genet.">
        <title>Multiple reference genome sequences of hot pepper reveal the massive evolution of plant disease resistance genes by retroduplication.</title>
        <authorList>
            <person name="Kim S."/>
            <person name="Park J."/>
            <person name="Yeom S.-I."/>
            <person name="Kim Y.-M."/>
            <person name="Seo E."/>
            <person name="Kim K.-T."/>
            <person name="Kim M.-S."/>
            <person name="Lee J.M."/>
            <person name="Cheong K."/>
            <person name="Shin H.-S."/>
            <person name="Kim S.-B."/>
            <person name="Han K."/>
            <person name="Lee J."/>
            <person name="Park M."/>
            <person name="Lee H.-A."/>
            <person name="Lee H.-Y."/>
            <person name="Lee Y."/>
            <person name="Oh S."/>
            <person name="Lee J.H."/>
            <person name="Choi E."/>
            <person name="Choi E."/>
            <person name="Lee S.E."/>
            <person name="Jeon J."/>
            <person name="Kim H."/>
            <person name="Choi G."/>
            <person name="Song H."/>
            <person name="Lee J."/>
            <person name="Lee S.-C."/>
            <person name="Kwon J.-K."/>
            <person name="Lee H.-Y."/>
            <person name="Koo N."/>
            <person name="Hong Y."/>
            <person name="Kim R.W."/>
            <person name="Kang W.-H."/>
            <person name="Huh J.H."/>
            <person name="Kang B.-C."/>
            <person name="Yang T.-J."/>
            <person name="Lee Y.-H."/>
            <person name="Bennetzen J.L."/>
            <person name="Choi D."/>
        </authorList>
    </citation>
    <scope>NUCLEOTIDE SEQUENCE [LARGE SCALE GENOMIC DNA]</scope>
    <source>
        <strain evidence="2">cv. PBC81</strain>
    </source>
</reference>
<dbReference type="EMBL" id="MLFT02000011">
    <property type="protein sequence ID" value="PHT33723.1"/>
    <property type="molecule type" value="Genomic_DNA"/>
</dbReference>
<evidence type="ECO:0000313" key="1">
    <source>
        <dbReference type="EMBL" id="PHT33723.1"/>
    </source>
</evidence>
<name>A0A2G2VL86_CAPBA</name>
<comment type="caution">
    <text evidence="1">The sequence shown here is derived from an EMBL/GenBank/DDBJ whole genome shotgun (WGS) entry which is preliminary data.</text>
</comment>